<dbReference type="Proteomes" id="UP000176952">
    <property type="component" value="Unassembled WGS sequence"/>
</dbReference>
<comment type="function">
    <text evidence="5">Attaches a formyl group to the free amino group of methionyl-tRNA(fMet). The formyl group appears to play a dual role in the initiator identity of N-formylmethionyl-tRNA by promoting its recognition by IF2 and preventing the misappropriation of this tRNA by the elongation apparatus.</text>
</comment>
<proteinExistence type="inferred from homology"/>
<evidence type="ECO:0000259" key="7">
    <source>
        <dbReference type="Pfam" id="PF02911"/>
    </source>
</evidence>
<evidence type="ECO:0000313" key="8">
    <source>
        <dbReference type="EMBL" id="OGY81727.1"/>
    </source>
</evidence>
<evidence type="ECO:0000313" key="9">
    <source>
        <dbReference type="Proteomes" id="UP000176952"/>
    </source>
</evidence>
<dbReference type="Pfam" id="PF00551">
    <property type="entry name" value="Formyl_trans_N"/>
    <property type="match status" value="1"/>
</dbReference>
<keyword evidence="4 5" id="KW-0648">Protein biosynthesis</keyword>
<dbReference type="CDD" id="cd08646">
    <property type="entry name" value="FMT_core_Met-tRNA-FMT_N"/>
    <property type="match status" value="1"/>
</dbReference>
<reference evidence="8 9" key="1">
    <citation type="journal article" date="2016" name="Nat. Commun.">
        <title>Thousands of microbial genomes shed light on interconnected biogeochemical processes in an aquifer system.</title>
        <authorList>
            <person name="Anantharaman K."/>
            <person name="Brown C.T."/>
            <person name="Hug L.A."/>
            <person name="Sharon I."/>
            <person name="Castelle C.J."/>
            <person name="Probst A.J."/>
            <person name="Thomas B.C."/>
            <person name="Singh A."/>
            <person name="Wilkins M.J."/>
            <person name="Karaoz U."/>
            <person name="Brodie E.L."/>
            <person name="Williams K.H."/>
            <person name="Hubbard S.S."/>
            <person name="Banfield J.F."/>
        </authorList>
    </citation>
    <scope>NUCLEOTIDE SEQUENCE [LARGE SCALE GENOMIC DNA]</scope>
</reference>
<dbReference type="Pfam" id="PF02911">
    <property type="entry name" value="Formyl_trans_C"/>
    <property type="match status" value="1"/>
</dbReference>
<dbReference type="InterPro" id="IPR041711">
    <property type="entry name" value="Met-tRNA-FMT_N"/>
</dbReference>
<dbReference type="InterPro" id="IPR001555">
    <property type="entry name" value="GART_AS"/>
</dbReference>
<dbReference type="InterPro" id="IPR011034">
    <property type="entry name" value="Formyl_transferase-like_C_sf"/>
</dbReference>
<keyword evidence="3 5" id="KW-0808">Transferase</keyword>
<protein>
    <recommendedName>
        <fullName evidence="2 5">Methionyl-tRNA formyltransferase</fullName>
        <ecNumber evidence="2 5">2.1.2.9</ecNumber>
    </recommendedName>
</protein>
<dbReference type="PANTHER" id="PTHR11138">
    <property type="entry name" value="METHIONYL-TRNA FORMYLTRANSFERASE"/>
    <property type="match status" value="1"/>
</dbReference>
<dbReference type="SUPFAM" id="SSF53328">
    <property type="entry name" value="Formyltransferase"/>
    <property type="match status" value="1"/>
</dbReference>
<comment type="similarity">
    <text evidence="1 5">Belongs to the Fmt family.</text>
</comment>
<feature type="domain" description="Formyl transferase C-terminal" evidence="7">
    <location>
        <begin position="221"/>
        <end position="316"/>
    </location>
</feature>
<dbReference type="EMBL" id="MHKD01000042">
    <property type="protein sequence ID" value="OGY81727.1"/>
    <property type="molecule type" value="Genomic_DNA"/>
</dbReference>
<dbReference type="InterPro" id="IPR036477">
    <property type="entry name" value="Formyl_transf_N_sf"/>
</dbReference>
<dbReference type="GO" id="GO:0005829">
    <property type="term" value="C:cytosol"/>
    <property type="evidence" value="ECO:0007669"/>
    <property type="project" value="TreeGrafter"/>
</dbReference>
<evidence type="ECO:0000256" key="1">
    <source>
        <dbReference type="ARBA" id="ARBA00010699"/>
    </source>
</evidence>
<evidence type="ECO:0000256" key="2">
    <source>
        <dbReference type="ARBA" id="ARBA00012261"/>
    </source>
</evidence>
<dbReference type="InterPro" id="IPR005793">
    <property type="entry name" value="Formyl_trans_C"/>
</dbReference>
<evidence type="ECO:0000259" key="6">
    <source>
        <dbReference type="Pfam" id="PF00551"/>
    </source>
</evidence>
<dbReference type="EC" id="2.1.2.9" evidence="2 5"/>
<evidence type="ECO:0000256" key="4">
    <source>
        <dbReference type="ARBA" id="ARBA00022917"/>
    </source>
</evidence>
<dbReference type="Gene3D" id="3.40.50.12230">
    <property type="match status" value="1"/>
</dbReference>
<dbReference type="InterPro" id="IPR005794">
    <property type="entry name" value="Fmt"/>
</dbReference>
<comment type="catalytic activity">
    <reaction evidence="5">
        <text>L-methionyl-tRNA(fMet) + (6R)-10-formyltetrahydrofolate = N-formyl-L-methionyl-tRNA(fMet) + (6S)-5,6,7,8-tetrahydrofolate + H(+)</text>
        <dbReference type="Rhea" id="RHEA:24380"/>
        <dbReference type="Rhea" id="RHEA-COMP:9952"/>
        <dbReference type="Rhea" id="RHEA-COMP:9953"/>
        <dbReference type="ChEBI" id="CHEBI:15378"/>
        <dbReference type="ChEBI" id="CHEBI:57453"/>
        <dbReference type="ChEBI" id="CHEBI:78530"/>
        <dbReference type="ChEBI" id="CHEBI:78844"/>
        <dbReference type="ChEBI" id="CHEBI:195366"/>
        <dbReference type="EC" id="2.1.2.9"/>
    </reaction>
</comment>
<dbReference type="CDD" id="cd08704">
    <property type="entry name" value="Met_tRNA_FMT_C"/>
    <property type="match status" value="1"/>
</dbReference>
<dbReference type="HAMAP" id="MF_00182">
    <property type="entry name" value="Formyl_trans"/>
    <property type="match status" value="1"/>
</dbReference>
<sequence>MISSRKRIRRQTHIEPVRVVFFGTPDFVLPCLRVLVENPRYAVVGVFTQPDKPQGRGKALRSTPVKLSAEQHGIPVFQPEKLQDPRVAAILRKLSPDVAVTAAYGKIIPEGILSLPPSGFLNIHPSLLPVWRGPSPLQFALWHNTSPTGVTIMKMDVRMDTGPILSQSSHILLPQEDFFSLSRTLFELGARDLDRVLPQYLDQRVIPVPQDDAKATYSRLLTKEDGRVDFSEPATEIERKIRAFALWPGVFHVRQKDGLRLRLVQARAQGSQDSGVLSDVSDALVVPCARQTQLLIEKIQPAGGKVMSASEFIRGFGVDII</sequence>
<evidence type="ECO:0000256" key="3">
    <source>
        <dbReference type="ARBA" id="ARBA00022679"/>
    </source>
</evidence>
<name>A0A1G2B0I4_9BACT</name>
<dbReference type="SUPFAM" id="SSF50486">
    <property type="entry name" value="FMT C-terminal domain-like"/>
    <property type="match status" value="1"/>
</dbReference>
<dbReference type="PANTHER" id="PTHR11138:SF5">
    <property type="entry name" value="METHIONYL-TRNA FORMYLTRANSFERASE, MITOCHONDRIAL"/>
    <property type="match status" value="1"/>
</dbReference>
<dbReference type="GO" id="GO:0004479">
    <property type="term" value="F:methionyl-tRNA formyltransferase activity"/>
    <property type="evidence" value="ECO:0007669"/>
    <property type="project" value="UniProtKB-UniRule"/>
</dbReference>
<organism evidence="8 9">
    <name type="scientific">Candidatus Kerfeldbacteria bacterium RIFCSPHIGHO2_12_FULL_48_17</name>
    <dbReference type="NCBI Taxonomy" id="1798542"/>
    <lineage>
        <taxon>Bacteria</taxon>
        <taxon>Candidatus Kerfeldiibacteriota</taxon>
    </lineage>
</organism>
<gene>
    <name evidence="5" type="primary">fmt</name>
    <name evidence="8" type="ORF">A3F54_01290</name>
</gene>
<accession>A0A1G2B0I4</accession>
<evidence type="ECO:0000256" key="5">
    <source>
        <dbReference type="HAMAP-Rule" id="MF_00182"/>
    </source>
</evidence>
<dbReference type="InterPro" id="IPR044135">
    <property type="entry name" value="Met-tRNA-FMT_C"/>
</dbReference>
<feature type="binding site" evidence="5">
    <location>
        <begin position="126"/>
        <end position="129"/>
    </location>
    <ligand>
        <name>(6S)-5,6,7,8-tetrahydrofolate</name>
        <dbReference type="ChEBI" id="CHEBI:57453"/>
    </ligand>
</feature>
<dbReference type="AlphaFoldDB" id="A0A1G2B0I4"/>
<dbReference type="STRING" id="1798542.A3F54_01290"/>
<comment type="caution">
    <text evidence="8">The sequence shown here is derived from an EMBL/GenBank/DDBJ whole genome shotgun (WGS) entry which is preliminary data.</text>
</comment>
<dbReference type="InterPro" id="IPR002376">
    <property type="entry name" value="Formyl_transf_N"/>
</dbReference>
<dbReference type="PROSITE" id="PS00373">
    <property type="entry name" value="GART"/>
    <property type="match status" value="1"/>
</dbReference>
<feature type="domain" description="Formyl transferase N-terminal" evidence="6">
    <location>
        <begin position="18"/>
        <end position="188"/>
    </location>
</feature>
<dbReference type="NCBIfam" id="TIGR00460">
    <property type="entry name" value="fmt"/>
    <property type="match status" value="1"/>
</dbReference>